<evidence type="ECO:0000256" key="2">
    <source>
        <dbReference type="ARBA" id="ARBA00022487"/>
    </source>
</evidence>
<sequence>MRLPALLVTPLAALSLLVGGAVTTAAPAAAAACSDVEVVFARGTGEAPGLGVAGRPLVEGITRALPDLTVSSYAVDYAAATSQTSAGPGATDMSRHVRETAAACPGTRFVLGGYSQGATVTDIALGIRTGTTTGTPVAAQDEPRVAAVVVFGNPLGIGGGRTIATASSTYGDRSRDYCNSGDSVCGGQPKTGTGGHLSYVSNGSVAAGATFAADLVRRTAPTDPTPPPTTPPPAPTCVAASTRAHVDAGRATDVFGYAYATGSRDYLGRTSAFNSATLRQVDAGTWERALRC</sequence>
<keyword evidence="4" id="KW-1015">Disulfide bond</keyword>
<dbReference type="PANTHER" id="PTHR33630">
    <property type="entry name" value="CUTINASE RV1984C-RELATED-RELATED"/>
    <property type="match status" value="1"/>
</dbReference>
<reference evidence="6 7" key="1">
    <citation type="journal article" date="2015" name="Stand. Genomic Sci.">
        <title>Genomic Encyclopedia of Bacterial and Archaeal Type Strains, Phase III: the genomes of soil and plant-associated and newly described type strains.</title>
        <authorList>
            <person name="Whitman W.B."/>
            <person name="Woyke T."/>
            <person name="Klenk H.P."/>
            <person name="Zhou Y."/>
            <person name="Lilburn T.G."/>
            <person name="Beck B.J."/>
            <person name="De Vos P."/>
            <person name="Vandamme P."/>
            <person name="Eisen J.A."/>
            <person name="Garrity G."/>
            <person name="Hugenholtz P."/>
            <person name="Kyrpides N.C."/>
        </authorList>
    </citation>
    <scope>NUCLEOTIDE SEQUENCE [LARGE SCALE GENOMIC DNA]</scope>
    <source>
        <strain evidence="6 7">CECT 7306</strain>
    </source>
</reference>
<keyword evidence="5" id="KW-0732">Signal</keyword>
<comment type="caution">
    <text evidence="6">The sequence shown here is derived from an EMBL/GenBank/DDBJ whole genome shotgun (WGS) entry which is preliminary data.</text>
</comment>
<evidence type="ECO:0000313" key="6">
    <source>
        <dbReference type="EMBL" id="ROP34548.1"/>
    </source>
</evidence>
<dbReference type="SUPFAM" id="SSF53474">
    <property type="entry name" value="alpha/beta-Hydrolases"/>
    <property type="match status" value="1"/>
</dbReference>
<name>A0A3N1GWD5_9ACTN</name>
<dbReference type="EMBL" id="RJKN01000006">
    <property type="protein sequence ID" value="ROP34548.1"/>
    <property type="molecule type" value="Genomic_DNA"/>
</dbReference>
<dbReference type="PANTHER" id="PTHR33630:SF9">
    <property type="entry name" value="CUTINASE 4"/>
    <property type="match status" value="1"/>
</dbReference>
<dbReference type="InParanoid" id="A0A3N1GWD5"/>
<dbReference type="GO" id="GO:0052689">
    <property type="term" value="F:carboxylic ester hydrolase activity"/>
    <property type="evidence" value="ECO:0007669"/>
    <property type="project" value="UniProtKB-KW"/>
</dbReference>
<feature type="signal peptide" evidence="5">
    <location>
        <begin position="1"/>
        <end position="20"/>
    </location>
</feature>
<dbReference type="OrthoDB" id="3690529at2"/>
<dbReference type="PROSITE" id="PS51257">
    <property type="entry name" value="PROKAR_LIPOPROTEIN"/>
    <property type="match status" value="1"/>
</dbReference>
<evidence type="ECO:0000256" key="4">
    <source>
        <dbReference type="ARBA" id="ARBA00023157"/>
    </source>
</evidence>
<dbReference type="Gene3D" id="3.40.50.1820">
    <property type="entry name" value="alpha/beta hydrolase"/>
    <property type="match status" value="1"/>
</dbReference>
<dbReference type="RefSeq" id="WP_123380455.1">
    <property type="nucleotide sequence ID" value="NZ_RJKN01000006.1"/>
</dbReference>
<keyword evidence="3" id="KW-0378">Hydrolase</keyword>
<dbReference type="Proteomes" id="UP000276232">
    <property type="component" value="Unassembled WGS sequence"/>
</dbReference>
<evidence type="ECO:0000256" key="1">
    <source>
        <dbReference type="ARBA" id="ARBA00007534"/>
    </source>
</evidence>
<proteinExistence type="inferred from homology"/>
<gene>
    <name evidence="6" type="ORF">EDC03_2362</name>
</gene>
<feature type="chain" id="PRO_5038950793" evidence="5">
    <location>
        <begin position="21"/>
        <end position="292"/>
    </location>
</feature>
<evidence type="ECO:0000256" key="5">
    <source>
        <dbReference type="SAM" id="SignalP"/>
    </source>
</evidence>
<dbReference type="AlphaFoldDB" id="A0A3N1GWD5"/>
<keyword evidence="2" id="KW-0719">Serine esterase</keyword>
<dbReference type="SMART" id="SM01110">
    <property type="entry name" value="Cutinase"/>
    <property type="match status" value="1"/>
</dbReference>
<dbReference type="InterPro" id="IPR029058">
    <property type="entry name" value="AB_hydrolase_fold"/>
</dbReference>
<evidence type="ECO:0000256" key="3">
    <source>
        <dbReference type="ARBA" id="ARBA00022801"/>
    </source>
</evidence>
<dbReference type="Pfam" id="PF01083">
    <property type="entry name" value="Cutinase"/>
    <property type="match status" value="1"/>
</dbReference>
<dbReference type="InterPro" id="IPR000675">
    <property type="entry name" value="Cutinase/axe"/>
</dbReference>
<organism evidence="6 7">
    <name type="scientific">Pseudokineococcus lusitanus</name>
    <dbReference type="NCBI Taxonomy" id="763993"/>
    <lineage>
        <taxon>Bacteria</taxon>
        <taxon>Bacillati</taxon>
        <taxon>Actinomycetota</taxon>
        <taxon>Actinomycetes</taxon>
        <taxon>Kineosporiales</taxon>
        <taxon>Kineosporiaceae</taxon>
        <taxon>Pseudokineococcus</taxon>
    </lineage>
</organism>
<evidence type="ECO:0000313" key="7">
    <source>
        <dbReference type="Proteomes" id="UP000276232"/>
    </source>
</evidence>
<accession>A0A3N1GWD5</accession>
<comment type="similarity">
    <text evidence="1">Belongs to the cutinase family.</text>
</comment>
<protein>
    <submittedName>
        <fullName evidence="6">Cutinase</fullName>
    </submittedName>
</protein>
<keyword evidence="7" id="KW-1185">Reference proteome</keyword>